<evidence type="ECO:0000313" key="1">
    <source>
        <dbReference type="EnsemblPlants" id="ORUFI03G41370.1"/>
    </source>
</evidence>
<reference evidence="2" key="1">
    <citation type="submission" date="2013-06" db="EMBL/GenBank/DDBJ databases">
        <authorList>
            <person name="Zhao Q."/>
        </authorList>
    </citation>
    <scope>NUCLEOTIDE SEQUENCE</scope>
    <source>
        <strain evidence="2">cv. W1943</strain>
    </source>
</reference>
<dbReference type="Gramene" id="ORUFI03G41370.1">
    <property type="protein sequence ID" value="ORUFI03G41370.1"/>
    <property type="gene ID" value="ORUFI03G41370"/>
</dbReference>
<protein>
    <submittedName>
        <fullName evidence="1">Uncharacterized protein</fullName>
    </submittedName>
</protein>
<dbReference type="EnsemblPlants" id="ORUFI03G41370.1">
    <property type="protein sequence ID" value="ORUFI03G41370.1"/>
    <property type="gene ID" value="ORUFI03G41370"/>
</dbReference>
<sequence>MSLHHGTP</sequence>
<accession>A0A0G2KBR3</accession>
<name>A0A0G2KBR3_ORYRU</name>
<evidence type="ECO:0000313" key="2">
    <source>
        <dbReference type="Proteomes" id="UP000008022"/>
    </source>
</evidence>
<proteinExistence type="predicted"/>
<keyword evidence="2" id="KW-1185">Reference proteome</keyword>
<reference evidence="1" key="2">
    <citation type="submission" date="2015-06" db="UniProtKB">
        <authorList>
            <consortium name="EnsemblPlants"/>
        </authorList>
    </citation>
    <scope>IDENTIFICATION</scope>
</reference>
<dbReference type="Proteomes" id="UP000008022">
    <property type="component" value="Unassembled WGS sequence"/>
</dbReference>
<organism evidence="1 2">
    <name type="scientific">Oryza rufipogon</name>
    <name type="common">Brownbeard rice</name>
    <name type="synonym">Asian wild rice</name>
    <dbReference type="NCBI Taxonomy" id="4529"/>
    <lineage>
        <taxon>Eukaryota</taxon>
        <taxon>Viridiplantae</taxon>
        <taxon>Streptophyta</taxon>
        <taxon>Embryophyta</taxon>
        <taxon>Tracheophyta</taxon>
        <taxon>Spermatophyta</taxon>
        <taxon>Magnoliopsida</taxon>
        <taxon>Liliopsida</taxon>
        <taxon>Poales</taxon>
        <taxon>Poaceae</taxon>
        <taxon>BOP clade</taxon>
        <taxon>Oryzoideae</taxon>
        <taxon>Oryzeae</taxon>
        <taxon>Oryzinae</taxon>
        <taxon>Oryza</taxon>
    </lineage>
</organism>